<dbReference type="PANTHER" id="PTHR13318:SF19">
    <property type="entry name" value="F-BOX_LRR-REPEAT PROTEIN 5"/>
    <property type="match status" value="1"/>
</dbReference>
<name>A0A9N9A263_9GLOM</name>
<proteinExistence type="predicted"/>
<accession>A0A9N9A263</accession>
<dbReference type="GO" id="GO:0031146">
    <property type="term" value="P:SCF-dependent proteasomal ubiquitin-dependent protein catabolic process"/>
    <property type="evidence" value="ECO:0007669"/>
    <property type="project" value="TreeGrafter"/>
</dbReference>
<dbReference type="SUPFAM" id="SSF52047">
    <property type="entry name" value="RNI-like"/>
    <property type="match status" value="1"/>
</dbReference>
<feature type="domain" description="F-box" evidence="1">
    <location>
        <begin position="11"/>
        <end position="48"/>
    </location>
</feature>
<dbReference type="InterPro" id="IPR032675">
    <property type="entry name" value="LRR_dom_sf"/>
</dbReference>
<dbReference type="Proteomes" id="UP000789759">
    <property type="component" value="Unassembled WGS sequence"/>
</dbReference>
<keyword evidence="3" id="KW-1185">Reference proteome</keyword>
<dbReference type="InterPro" id="IPR001810">
    <property type="entry name" value="F-box_dom"/>
</dbReference>
<dbReference type="SMART" id="SM00367">
    <property type="entry name" value="LRR_CC"/>
    <property type="match status" value="6"/>
</dbReference>
<reference evidence="2" key="1">
    <citation type="submission" date="2021-06" db="EMBL/GenBank/DDBJ databases">
        <authorList>
            <person name="Kallberg Y."/>
            <person name="Tangrot J."/>
            <person name="Rosling A."/>
        </authorList>
    </citation>
    <scope>NUCLEOTIDE SEQUENCE</scope>
    <source>
        <strain evidence="2">FL966</strain>
    </source>
</reference>
<sequence>MNLPMQRYNFVLSCIFNYLNRRDLCVCSLVSKNWCQNVKKNIWNRPNFITEGATSLQAFQKFLEILGTVANDQTRSLVQIIDVSQIQESLYETIDENWLSIIIQRCPNLRSLIIRDASFLTTMSIRKLCSSLRQPHGFLEHLDLSNSKNITETTLKSLIQNFPELAQITLDNCSGVSDGSVSQIIYYCHDLHTINIANSRSCVTDTSIFAIAKFGKQKLRRVNFQSLQKISDNSIIALSNYCKNLVSINISNCSLITCKALEILLTANKNNLEELFIHNMKSILILESSIAELLIRCINLKTLSISLGYIIPTSFANLSSFGSSSKSPPPYTSKSSGNDAQLILDQFEQFQNLQVLLIHNVPEHTSTDFLWDLFERCGRYGNCSLKDVKIYRKSYESDFILGGYAKVKQNGEINQESVNNFNKNHLNGPKIKLLLLEG</sequence>
<dbReference type="Gene3D" id="3.80.10.10">
    <property type="entry name" value="Ribonuclease Inhibitor"/>
    <property type="match status" value="2"/>
</dbReference>
<comment type="caution">
    <text evidence="2">The sequence shown here is derived from an EMBL/GenBank/DDBJ whole genome shotgun (WGS) entry which is preliminary data.</text>
</comment>
<dbReference type="AlphaFoldDB" id="A0A9N9A263"/>
<dbReference type="InterPro" id="IPR006553">
    <property type="entry name" value="Leu-rich_rpt_Cys-con_subtyp"/>
</dbReference>
<evidence type="ECO:0000313" key="3">
    <source>
        <dbReference type="Proteomes" id="UP000789759"/>
    </source>
</evidence>
<dbReference type="PANTHER" id="PTHR13318">
    <property type="entry name" value="PARTNER OF PAIRED, ISOFORM B-RELATED"/>
    <property type="match status" value="1"/>
</dbReference>
<evidence type="ECO:0000313" key="2">
    <source>
        <dbReference type="EMBL" id="CAG8516447.1"/>
    </source>
</evidence>
<dbReference type="SUPFAM" id="SSF81383">
    <property type="entry name" value="F-box domain"/>
    <property type="match status" value="1"/>
</dbReference>
<dbReference type="InterPro" id="IPR036047">
    <property type="entry name" value="F-box-like_dom_sf"/>
</dbReference>
<dbReference type="OrthoDB" id="10257471at2759"/>
<gene>
    <name evidence="2" type="ORF">CPELLU_LOCUS3172</name>
</gene>
<dbReference type="EMBL" id="CAJVQA010001496">
    <property type="protein sequence ID" value="CAG8516447.1"/>
    <property type="molecule type" value="Genomic_DNA"/>
</dbReference>
<dbReference type="Pfam" id="PF12937">
    <property type="entry name" value="F-box-like"/>
    <property type="match status" value="1"/>
</dbReference>
<organism evidence="2 3">
    <name type="scientific">Cetraspora pellucida</name>
    <dbReference type="NCBI Taxonomy" id="1433469"/>
    <lineage>
        <taxon>Eukaryota</taxon>
        <taxon>Fungi</taxon>
        <taxon>Fungi incertae sedis</taxon>
        <taxon>Mucoromycota</taxon>
        <taxon>Glomeromycotina</taxon>
        <taxon>Glomeromycetes</taxon>
        <taxon>Diversisporales</taxon>
        <taxon>Gigasporaceae</taxon>
        <taxon>Cetraspora</taxon>
    </lineage>
</organism>
<protein>
    <submittedName>
        <fullName evidence="2">5526_t:CDS:1</fullName>
    </submittedName>
</protein>
<evidence type="ECO:0000259" key="1">
    <source>
        <dbReference type="Pfam" id="PF12937"/>
    </source>
</evidence>
<dbReference type="Gene3D" id="1.20.1280.50">
    <property type="match status" value="1"/>
</dbReference>
<dbReference type="GO" id="GO:0019005">
    <property type="term" value="C:SCF ubiquitin ligase complex"/>
    <property type="evidence" value="ECO:0007669"/>
    <property type="project" value="TreeGrafter"/>
</dbReference>